<protein>
    <submittedName>
        <fullName evidence="4">Uncharacterized protein</fullName>
    </submittedName>
</protein>
<accession>A0ABD2XE89</accession>
<dbReference type="PROSITE" id="PS50297">
    <property type="entry name" value="ANK_REP_REGION"/>
    <property type="match status" value="2"/>
</dbReference>
<keyword evidence="2 3" id="KW-0040">ANK repeat</keyword>
<evidence type="ECO:0000256" key="3">
    <source>
        <dbReference type="PROSITE-ProRule" id="PRU00023"/>
    </source>
</evidence>
<dbReference type="PRINTS" id="PR01415">
    <property type="entry name" value="ANKYRIN"/>
</dbReference>
<dbReference type="Pfam" id="PF12796">
    <property type="entry name" value="Ank_2"/>
    <property type="match status" value="1"/>
</dbReference>
<evidence type="ECO:0000313" key="5">
    <source>
        <dbReference type="Proteomes" id="UP001627154"/>
    </source>
</evidence>
<evidence type="ECO:0000313" key="4">
    <source>
        <dbReference type="EMBL" id="KAL3403485.1"/>
    </source>
</evidence>
<dbReference type="Proteomes" id="UP001627154">
    <property type="component" value="Unassembled WGS sequence"/>
</dbReference>
<dbReference type="InterPro" id="IPR002110">
    <property type="entry name" value="Ankyrin_rpt"/>
</dbReference>
<gene>
    <name evidence="4" type="ORF">TKK_003758</name>
</gene>
<dbReference type="PANTHER" id="PTHR24198:SF165">
    <property type="entry name" value="ANKYRIN REPEAT-CONTAINING PROTEIN-RELATED"/>
    <property type="match status" value="1"/>
</dbReference>
<keyword evidence="5" id="KW-1185">Reference proteome</keyword>
<evidence type="ECO:0000256" key="1">
    <source>
        <dbReference type="ARBA" id="ARBA00022737"/>
    </source>
</evidence>
<feature type="repeat" description="ANK" evidence="3">
    <location>
        <begin position="182"/>
        <end position="214"/>
    </location>
</feature>
<name>A0ABD2XE89_9HYME</name>
<sequence>MCFVRVYITMAQDDRDSLKLLKTMRGEVNWEIVDERCAFLNQFYLLIENWQGQLPNLKSIFRPEEIDWLLTEDVKIFERVGRLHRIPIANFVYNTGYEDEPVVDEDGKPLTRRTTAIHYSASCKISELIGDLFEIYSSVDVNYTDDSGFTHFHAACMSSECYNVVELFLEQGLDPNLLVPKTGESPLHLALRWGRNKVAQLLLRNGADPNLTNAEGLTPLHIICKRGEDDTGVYRKGDCVTVKMLLELSSEKYQPVQIDARDKLGNTPLHLVLDYGHRRLIELLLKNGADPNSINEHGFTPLHIISMRKYDEALAKLFFEINDKMNQKVEVDAKDKFGRTPLQWAVAKLLPSEVDALLERGADLSNFVFPTEDYFGVRLGQWNQSMPLRFQFRLTSGALGVVGSLEKRGYELDRSQALMIMKIFAKHGLFEKPAILGEAWYDDEKFVREAKEIIIRPNLSFYGLIQLRPEEAAELLTWFYAGTLLPLSEGPREAFALHVCEKVSRRFFQSWALDCFLELIHCRLPILCCDMIIEELLNEDLYNICLAVEGQNS</sequence>
<dbReference type="SUPFAM" id="SSF48403">
    <property type="entry name" value="Ankyrin repeat"/>
    <property type="match status" value="1"/>
</dbReference>
<dbReference type="PANTHER" id="PTHR24198">
    <property type="entry name" value="ANKYRIN REPEAT AND PROTEIN KINASE DOMAIN-CONTAINING PROTEIN"/>
    <property type="match status" value="1"/>
</dbReference>
<feature type="repeat" description="ANK" evidence="3">
    <location>
        <begin position="264"/>
        <end position="296"/>
    </location>
</feature>
<comment type="caution">
    <text evidence="4">The sequence shown here is derived from an EMBL/GenBank/DDBJ whole genome shotgun (WGS) entry which is preliminary data.</text>
</comment>
<dbReference type="InterPro" id="IPR036770">
    <property type="entry name" value="Ankyrin_rpt-contain_sf"/>
</dbReference>
<dbReference type="EMBL" id="JBJJXI010000030">
    <property type="protein sequence ID" value="KAL3403485.1"/>
    <property type="molecule type" value="Genomic_DNA"/>
</dbReference>
<evidence type="ECO:0000256" key="2">
    <source>
        <dbReference type="ARBA" id="ARBA00023043"/>
    </source>
</evidence>
<reference evidence="4 5" key="1">
    <citation type="journal article" date="2024" name="bioRxiv">
        <title>A reference genome for Trichogramma kaykai: A tiny desert-dwelling parasitoid wasp with competing sex-ratio distorters.</title>
        <authorList>
            <person name="Culotta J."/>
            <person name="Lindsey A.R."/>
        </authorList>
    </citation>
    <scope>NUCLEOTIDE SEQUENCE [LARGE SCALE GENOMIC DNA]</scope>
    <source>
        <strain evidence="4 5">KSX58</strain>
    </source>
</reference>
<organism evidence="4 5">
    <name type="scientific">Trichogramma kaykai</name>
    <dbReference type="NCBI Taxonomy" id="54128"/>
    <lineage>
        <taxon>Eukaryota</taxon>
        <taxon>Metazoa</taxon>
        <taxon>Ecdysozoa</taxon>
        <taxon>Arthropoda</taxon>
        <taxon>Hexapoda</taxon>
        <taxon>Insecta</taxon>
        <taxon>Pterygota</taxon>
        <taxon>Neoptera</taxon>
        <taxon>Endopterygota</taxon>
        <taxon>Hymenoptera</taxon>
        <taxon>Apocrita</taxon>
        <taxon>Proctotrupomorpha</taxon>
        <taxon>Chalcidoidea</taxon>
        <taxon>Trichogrammatidae</taxon>
        <taxon>Trichogramma</taxon>
    </lineage>
</organism>
<dbReference type="AlphaFoldDB" id="A0ABD2XE89"/>
<dbReference type="SMART" id="SM00248">
    <property type="entry name" value="ANK"/>
    <property type="match status" value="6"/>
</dbReference>
<dbReference type="Gene3D" id="1.25.40.20">
    <property type="entry name" value="Ankyrin repeat-containing domain"/>
    <property type="match status" value="2"/>
</dbReference>
<proteinExistence type="predicted"/>
<dbReference type="PROSITE" id="PS50088">
    <property type="entry name" value="ANK_REPEAT"/>
    <property type="match status" value="2"/>
</dbReference>
<keyword evidence="1" id="KW-0677">Repeat</keyword>